<dbReference type="EMBL" id="VSSQ01008360">
    <property type="protein sequence ID" value="MPM38662.1"/>
    <property type="molecule type" value="Genomic_DNA"/>
</dbReference>
<sequence>MKYKAPATLLPDVTAGWCPGCGHGIIVRLLGEALEKLGIEEKAIMTLDVACGSLVMNCTTLNSIGCAHGRPIIGAAGVKRVRPNDIVIAQAGDGSAYSIGIESTIHCALRNENILALVVNNNVFGMTGGQMSPASLPGQKTTSSPAGRDVAKFGNNFDVVKTLKEYDIAYLARGSVDSPKEIAKAGKMIEKALKKQMDGEGFCLVEILSPCPTNWNMSPVDSMQHIRDNVEKYYPLGEFVDKGGKTNG</sequence>
<organism evidence="3">
    <name type="scientific">bioreactor metagenome</name>
    <dbReference type="NCBI Taxonomy" id="1076179"/>
    <lineage>
        <taxon>unclassified sequences</taxon>
        <taxon>metagenomes</taxon>
        <taxon>ecological metagenomes</taxon>
    </lineage>
</organism>
<proteinExistence type="predicted"/>
<accession>A0A644ZCP0</accession>
<dbReference type="GO" id="GO:0047553">
    <property type="term" value="F:2-oxoglutarate synthase activity"/>
    <property type="evidence" value="ECO:0007669"/>
    <property type="project" value="UniProtKB-EC"/>
</dbReference>
<evidence type="ECO:0000313" key="3">
    <source>
        <dbReference type="EMBL" id="MPM38662.1"/>
    </source>
</evidence>
<comment type="caution">
    <text evidence="3">The sequence shown here is derived from an EMBL/GenBank/DDBJ whole genome shotgun (WGS) entry which is preliminary data.</text>
</comment>
<dbReference type="PANTHER" id="PTHR48084">
    <property type="entry name" value="2-OXOGLUTARATE OXIDOREDUCTASE SUBUNIT KORB-RELATED"/>
    <property type="match status" value="1"/>
</dbReference>
<evidence type="ECO:0000259" key="2">
    <source>
        <dbReference type="Pfam" id="PF02775"/>
    </source>
</evidence>
<feature type="domain" description="Thiamine pyrophosphate enzyme TPP-binding" evidence="2">
    <location>
        <begin position="64"/>
        <end position="207"/>
    </location>
</feature>
<protein>
    <submittedName>
        <fullName evidence="3">2-oxoglutarate oxidoreductase subunit KorB</fullName>
        <ecNumber evidence="3">1.2.7.3</ecNumber>
    </submittedName>
</protein>
<dbReference type="Pfam" id="PF02775">
    <property type="entry name" value="TPP_enzyme_C"/>
    <property type="match status" value="1"/>
</dbReference>
<dbReference type="PANTHER" id="PTHR48084:SF3">
    <property type="entry name" value="SUBUNIT OF PYRUVATE:FLAVODOXIN OXIDOREDUCTASE"/>
    <property type="match status" value="1"/>
</dbReference>
<dbReference type="Gene3D" id="3.40.50.970">
    <property type="match status" value="1"/>
</dbReference>
<dbReference type="AlphaFoldDB" id="A0A644ZCP0"/>
<dbReference type="GO" id="GO:0030976">
    <property type="term" value="F:thiamine pyrophosphate binding"/>
    <property type="evidence" value="ECO:0007669"/>
    <property type="project" value="InterPro"/>
</dbReference>
<reference evidence="3" key="1">
    <citation type="submission" date="2019-08" db="EMBL/GenBank/DDBJ databases">
        <authorList>
            <person name="Kucharzyk K."/>
            <person name="Murdoch R.W."/>
            <person name="Higgins S."/>
            <person name="Loffler F."/>
        </authorList>
    </citation>
    <scope>NUCLEOTIDE SEQUENCE</scope>
</reference>
<dbReference type="InterPro" id="IPR051457">
    <property type="entry name" value="2-oxoacid:Fd_oxidoreductase"/>
</dbReference>
<keyword evidence="1 3" id="KW-0560">Oxidoreductase</keyword>
<gene>
    <name evidence="3" type="primary">korB_21</name>
    <name evidence="3" type="ORF">SDC9_85292</name>
</gene>
<dbReference type="InterPro" id="IPR011766">
    <property type="entry name" value="TPP_enzyme_TPP-bd"/>
</dbReference>
<dbReference type="GO" id="GO:0045333">
    <property type="term" value="P:cellular respiration"/>
    <property type="evidence" value="ECO:0007669"/>
    <property type="project" value="UniProtKB-ARBA"/>
</dbReference>
<dbReference type="InterPro" id="IPR029061">
    <property type="entry name" value="THDP-binding"/>
</dbReference>
<evidence type="ECO:0000256" key="1">
    <source>
        <dbReference type="ARBA" id="ARBA00023002"/>
    </source>
</evidence>
<dbReference type="SUPFAM" id="SSF52518">
    <property type="entry name" value="Thiamin diphosphate-binding fold (THDP-binding)"/>
    <property type="match status" value="1"/>
</dbReference>
<name>A0A644ZCP0_9ZZZZ</name>
<dbReference type="EC" id="1.2.7.3" evidence="3"/>